<evidence type="ECO:0000259" key="1">
    <source>
        <dbReference type="PROSITE" id="PS50076"/>
    </source>
</evidence>
<dbReference type="PANTHER" id="PTHR24074">
    <property type="entry name" value="CO-CHAPERONE PROTEIN DJLA"/>
    <property type="match status" value="1"/>
</dbReference>
<feature type="non-terminal residue" evidence="2">
    <location>
        <position position="55"/>
    </location>
</feature>
<dbReference type="Gene3D" id="1.10.287.110">
    <property type="entry name" value="DnaJ domain"/>
    <property type="match status" value="1"/>
</dbReference>
<accession>G4Z1E6</accession>
<reference evidence="2 3" key="1">
    <citation type="journal article" date="2006" name="Science">
        <title>Phytophthora genome sequences uncover evolutionary origins and mechanisms of pathogenesis.</title>
        <authorList>
            <person name="Tyler B.M."/>
            <person name="Tripathy S."/>
            <person name="Zhang X."/>
            <person name="Dehal P."/>
            <person name="Jiang R.H."/>
            <person name="Aerts A."/>
            <person name="Arredondo F.D."/>
            <person name="Baxter L."/>
            <person name="Bensasson D."/>
            <person name="Beynon J.L."/>
            <person name="Chapman J."/>
            <person name="Damasceno C.M."/>
            <person name="Dorrance A.E."/>
            <person name="Dou D."/>
            <person name="Dickerman A.W."/>
            <person name="Dubchak I.L."/>
            <person name="Garbelotto M."/>
            <person name="Gijzen M."/>
            <person name="Gordon S.G."/>
            <person name="Govers F."/>
            <person name="Grunwald N.J."/>
            <person name="Huang W."/>
            <person name="Ivors K.L."/>
            <person name="Jones R.W."/>
            <person name="Kamoun S."/>
            <person name="Krampis K."/>
            <person name="Lamour K.H."/>
            <person name="Lee M.K."/>
            <person name="McDonald W.H."/>
            <person name="Medina M."/>
            <person name="Meijer H.J."/>
            <person name="Nordberg E.K."/>
            <person name="Maclean D.J."/>
            <person name="Ospina-Giraldo M.D."/>
            <person name="Morris P.F."/>
            <person name="Phuntumart V."/>
            <person name="Putnam N.H."/>
            <person name="Rash S."/>
            <person name="Rose J.K."/>
            <person name="Sakihama Y."/>
            <person name="Salamov A.A."/>
            <person name="Savidor A."/>
            <person name="Scheuring C.F."/>
            <person name="Smith B.M."/>
            <person name="Sobral B.W."/>
            <person name="Terry A."/>
            <person name="Torto-Alalibo T.A."/>
            <person name="Win J."/>
            <person name="Xu Z."/>
            <person name="Zhang H."/>
            <person name="Grigoriev I.V."/>
            <person name="Rokhsar D.S."/>
            <person name="Boore J.L."/>
        </authorList>
    </citation>
    <scope>NUCLEOTIDE SEQUENCE [LARGE SCALE GENOMIC DNA]</scope>
    <source>
        <strain evidence="2 3">P6497</strain>
    </source>
</reference>
<protein>
    <recommendedName>
        <fullName evidence="1">J domain-containing protein</fullName>
    </recommendedName>
</protein>
<evidence type="ECO:0000313" key="2">
    <source>
        <dbReference type="EMBL" id="EGZ25294.1"/>
    </source>
</evidence>
<feature type="non-terminal residue" evidence="2">
    <location>
        <position position="1"/>
    </location>
</feature>
<dbReference type="InParanoid" id="G4Z1E6"/>
<dbReference type="OMA" id="CHREQVP"/>
<dbReference type="STRING" id="1094619.G4Z1E6"/>
<dbReference type="InterPro" id="IPR036869">
    <property type="entry name" value="J_dom_sf"/>
</dbReference>
<dbReference type="SMART" id="SM00271">
    <property type="entry name" value="DnaJ"/>
    <property type="match status" value="1"/>
</dbReference>
<dbReference type="SMR" id="G4Z1E6"/>
<dbReference type="InterPro" id="IPR050817">
    <property type="entry name" value="DjlA_DnaK_co-chaperone"/>
</dbReference>
<name>G4Z1E6_PHYSP</name>
<dbReference type="GeneID" id="20651466"/>
<dbReference type="KEGG" id="psoj:PHYSODRAFT_406426"/>
<dbReference type="Pfam" id="PF00226">
    <property type="entry name" value="DnaJ"/>
    <property type="match status" value="1"/>
</dbReference>
<organism evidence="2 3">
    <name type="scientific">Phytophthora sojae (strain P6497)</name>
    <name type="common">Soybean stem and root rot agent</name>
    <name type="synonym">Phytophthora megasperma f. sp. glycines</name>
    <dbReference type="NCBI Taxonomy" id="1094619"/>
    <lineage>
        <taxon>Eukaryota</taxon>
        <taxon>Sar</taxon>
        <taxon>Stramenopiles</taxon>
        <taxon>Oomycota</taxon>
        <taxon>Peronosporomycetes</taxon>
        <taxon>Peronosporales</taxon>
        <taxon>Peronosporaceae</taxon>
        <taxon>Phytophthora</taxon>
    </lineage>
</organism>
<dbReference type="InterPro" id="IPR001623">
    <property type="entry name" value="DnaJ_domain"/>
</dbReference>
<dbReference type="CDD" id="cd06257">
    <property type="entry name" value="DnaJ"/>
    <property type="match status" value="1"/>
</dbReference>
<dbReference type="SUPFAM" id="SSF46565">
    <property type="entry name" value="Chaperone J-domain"/>
    <property type="match status" value="1"/>
</dbReference>
<gene>
    <name evidence="2" type="ORF">PHYSODRAFT_406426</name>
</gene>
<evidence type="ECO:0000313" key="3">
    <source>
        <dbReference type="Proteomes" id="UP000002640"/>
    </source>
</evidence>
<dbReference type="PROSITE" id="PS50076">
    <property type="entry name" value="DNAJ_2"/>
    <property type="match status" value="1"/>
</dbReference>
<proteinExistence type="predicted"/>
<keyword evidence="3" id="KW-1185">Reference proteome</keyword>
<dbReference type="AlphaFoldDB" id="G4Z1E6"/>
<dbReference type="EMBL" id="JH159152">
    <property type="protein sequence ID" value="EGZ25294.1"/>
    <property type="molecule type" value="Genomic_DNA"/>
</dbReference>
<sequence length="55" mass="6274">DPHKVLGVRRSASEAEIKRAYRALALKWHPDKNPGNPQAEQEFMRIGAAYDRLTN</sequence>
<dbReference type="PRINTS" id="PR00625">
    <property type="entry name" value="JDOMAIN"/>
</dbReference>
<dbReference type="Proteomes" id="UP000002640">
    <property type="component" value="Unassembled WGS sequence"/>
</dbReference>
<dbReference type="RefSeq" id="XP_009520582.1">
    <property type="nucleotide sequence ID" value="XM_009522287.1"/>
</dbReference>
<feature type="domain" description="J" evidence="1">
    <location>
        <begin position="1"/>
        <end position="55"/>
    </location>
</feature>